<protein>
    <submittedName>
        <fullName evidence="1">Uncharacterized protein</fullName>
    </submittedName>
</protein>
<gene>
    <name evidence="1" type="ORF">NDU88_004531</name>
</gene>
<evidence type="ECO:0000313" key="1">
    <source>
        <dbReference type="EMBL" id="KAJ1172687.1"/>
    </source>
</evidence>
<accession>A0AAV7T7V7</accession>
<name>A0AAV7T7V7_PLEWA</name>
<reference evidence="1" key="1">
    <citation type="journal article" date="2022" name="bioRxiv">
        <title>Sequencing and chromosome-scale assembly of the giantPleurodeles waltlgenome.</title>
        <authorList>
            <person name="Brown T."/>
            <person name="Elewa A."/>
            <person name="Iarovenko S."/>
            <person name="Subramanian E."/>
            <person name="Araus A.J."/>
            <person name="Petzold A."/>
            <person name="Susuki M."/>
            <person name="Suzuki K.-i.T."/>
            <person name="Hayashi T."/>
            <person name="Toyoda A."/>
            <person name="Oliveira C."/>
            <person name="Osipova E."/>
            <person name="Leigh N.D."/>
            <person name="Simon A."/>
            <person name="Yun M.H."/>
        </authorList>
    </citation>
    <scope>NUCLEOTIDE SEQUENCE</scope>
    <source>
        <strain evidence="1">20211129_DDA</strain>
        <tissue evidence="1">Liver</tissue>
    </source>
</reference>
<organism evidence="1 2">
    <name type="scientific">Pleurodeles waltl</name>
    <name type="common">Iberian ribbed newt</name>
    <dbReference type="NCBI Taxonomy" id="8319"/>
    <lineage>
        <taxon>Eukaryota</taxon>
        <taxon>Metazoa</taxon>
        <taxon>Chordata</taxon>
        <taxon>Craniata</taxon>
        <taxon>Vertebrata</taxon>
        <taxon>Euteleostomi</taxon>
        <taxon>Amphibia</taxon>
        <taxon>Batrachia</taxon>
        <taxon>Caudata</taxon>
        <taxon>Salamandroidea</taxon>
        <taxon>Salamandridae</taxon>
        <taxon>Pleurodelinae</taxon>
        <taxon>Pleurodeles</taxon>
    </lineage>
</organism>
<keyword evidence="2" id="KW-1185">Reference proteome</keyword>
<comment type="caution">
    <text evidence="1">The sequence shown here is derived from an EMBL/GenBank/DDBJ whole genome shotgun (WGS) entry which is preliminary data.</text>
</comment>
<sequence>MLIKVATPDYSHKSGLDTKVELVEAEKPVTRSFLEELFASLKDDLQTVKRELAQDMKTVWKDLKEIRDRVTNLEDSASSRDEELEYLQKDVICLNEQHVDLQAHVEYLENRSRCNNICIKGIKLRKETTSNYTMSIGTVVGKPQLASLMRLFGPLSVALRASALKRLIERTFPER</sequence>
<evidence type="ECO:0000313" key="2">
    <source>
        <dbReference type="Proteomes" id="UP001066276"/>
    </source>
</evidence>
<dbReference type="EMBL" id="JANPWB010000007">
    <property type="protein sequence ID" value="KAJ1172687.1"/>
    <property type="molecule type" value="Genomic_DNA"/>
</dbReference>
<dbReference type="AlphaFoldDB" id="A0AAV7T7V7"/>
<proteinExistence type="predicted"/>
<dbReference type="Proteomes" id="UP001066276">
    <property type="component" value="Chromosome 4_1"/>
</dbReference>